<keyword evidence="1" id="KW-1185">Reference proteome</keyword>
<sequence>MLAFKRSSLDASQAYCIKRTRAFARDKRRIRKSERASTEERAFCSKLGRCRITLGWRSTKNY</sequence>
<dbReference type="WBParaSite" id="nRc.2.0.1.t37863-RA">
    <property type="protein sequence ID" value="nRc.2.0.1.t37863-RA"/>
    <property type="gene ID" value="nRc.2.0.1.g37863"/>
</dbReference>
<dbReference type="Proteomes" id="UP000887565">
    <property type="component" value="Unplaced"/>
</dbReference>
<organism evidence="1 2">
    <name type="scientific">Romanomermis culicivorax</name>
    <name type="common">Nematode worm</name>
    <dbReference type="NCBI Taxonomy" id="13658"/>
    <lineage>
        <taxon>Eukaryota</taxon>
        <taxon>Metazoa</taxon>
        <taxon>Ecdysozoa</taxon>
        <taxon>Nematoda</taxon>
        <taxon>Enoplea</taxon>
        <taxon>Dorylaimia</taxon>
        <taxon>Mermithida</taxon>
        <taxon>Mermithoidea</taxon>
        <taxon>Mermithidae</taxon>
        <taxon>Romanomermis</taxon>
    </lineage>
</organism>
<name>A0A915KGB8_ROMCU</name>
<evidence type="ECO:0000313" key="1">
    <source>
        <dbReference type="Proteomes" id="UP000887565"/>
    </source>
</evidence>
<reference evidence="2" key="1">
    <citation type="submission" date="2022-11" db="UniProtKB">
        <authorList>
            <consortium name="WormBaseParasite"/>
        </authorList>
    </citation>
    <scope>IDENTIFICATION</scope>
</reference>
<accession>A0A915KGB8</accession>
<evidence type="ECO:0000313" key="2">
    <source>
        <dbReference type="WBParaSite" id="nRc.2.0.1.t37863-RA"/>
    </source>
</evidence>
<dbReference type="AlphaFoldDB" id="A0A915KGB8"/>
<proteinExistence type="predicted"/>
<protein>
    <submittedName>
        <fullName evidence="2">Uncharacterized protein</fullName>
    </submittedName>
</protein>